<accession>A0A9N9NSM0</accession>
<proteinExistence type="predicted"/>
<reference evidence="1" key="1">
    <citation type="submission" date="2021-06" db="EMBL/GenBank/DDBJ databases">
        <authorList>
            <person name="Kallberg Y."/>
            <person name="Tangrot J."/>
            <person name="Rosling A."/>
        </authorList>
    </citation>
    <scope>NUCLEOTIDE SEQUENCE</scope>
    <source>
        <strain evidence="1">FL966</strain>
    </source>
</reference>
<name>A0A9N9NSM0_9GLOM</name>
<sequence length="358" mass="41125">MNSDDDEGGDNSKETSYELGDVIAQLQKDLLKNKKAFTAFEYNKRRAVYEYFIRLYDSHEKLKASKIAVGIVYINSGPYKSKRICFLVDNEDVTLKCKQLIRKESGLNDISSFQIKQYVDSAILPEHTGEIRKSISLRTAKRWLNVLGCQFNKYQKGPKIELIPPVLQVNERELILITHDECIFYSNDGKRGIWMYNGEKEEKTQPNVSAEARCYLIPAVFTFDNSMNHIAFADDAFIKVQKMVFEKDYLDLNIRGKPKGIKRMLEERGLLKKGLNLDCPKCKKKENSGQIDCCLKKIMASQPDFVIQKSTIVGLIKGVAKKYARDYCNYTWTSLQETVLRALDSVDVITIRKFAQKS</sequence>
<protein>
    <submittedName>
        <fullName evidence="1">6245_t:CDS:1</fullName>
    </submittedName>
</protein>
<dbReference type="OrthoDB" id="10044727at2759"/>
<feature type="non-terminal residue" evidence="1">
    <location>
        <position position="1"/>
    </location>
</feature>
<dbReference type="PANTHER" id="PTHR35871">
    <property type="entry name" value="EXPRESSED PROTEIN"/>
    <property type="match status" value="1"/>
</dbReference>
<organism evidence="1 2">
    <name type="scientific">Cetraspora pellucida</name>
    <dbReference type="NCBI Taxonomy" id="1433469"/>
    <lineage>
        <taxon>Eukaryota</taxon>
        <taxon>Fungi</taxon>
        <taxon>Fungi incertae sedis</taxon>
        <taxon>Mucoromycota</taxon>
        <taxon>Glomeromycotina</taxon>
        <taxon>Glomeromycetes</taxon>
        <taxon>Diversisporales</taxon>
        <taxon>Gigasporaceae</taxon>
        <taxon>Cetraspora</taxon>
    </lineage>
</organism>
<dbReference type="EMBL" id="CAJVQA010018918">
    <property type="protein sequence ID" value="CAG8756618.1"/>
    <property type="molecule type" value="Genomic_DNA"/>
</dbReference>
<comment type="caution">
    <text evidence="1">The sequence shown here is derived from an EMBL/GenBank/DDBJ whole genome shotgun (WGS) entry which is preliminary data.</text>
</comment>
<evidence type="ECO:0000313" key="1">
    <source>
        <dbReference type="EMBL" id="CAG8756618.1"/>
    </source>
</evidence>
<keyword evidence="2" id="KW-1185">Reference proteome</keyword>
<dbReference type="PANTHER" id="PTHR35871:SF1">
    <property type="entry name" value="CXC1-LIKE CYSTEINE CLUSTER ASSOCIATED WITH KDZ TRANSPOSASES DOMAIN-CONTAINING PROTEIN"/>
    <property type="match status" value="1"/>
</dbReference>
<evidence type="ECO:0000313" key="2">
    <source>
        <dbReference type="Proteomes" id="UP000789759"/>
    </source>
</evidence>
<dbReference type="Proteomes" id="UP000789759">
    <property type="component" value="Unassembled WGS sequence"/>
</dbReference>
<dbReference type="AlphaFoldDB" id="A0A9N9NSM0"/>
<gene>
    <name evidence="1" type="ORF">CPELLU_LOCUS15043</name>
</gene>